<proteinExistence type="inferred from homology"/>
<keyword evidence="7 8" id="KW-0624">Polysaccharide degradation</keyword>
<evidence type="ECO:0000256" key="9">
    <source>
        <dbReference type="RuleBase" id="RU361166"/>
    </source>
</evidence>
<dbReference type="AlphaFoldDB" id="A0A8B7NSX3"/>
<dbReference type="OMA" id="PSWRGDS"/>
<evidence type="ECO:0000256" key="6">
    <source>
        <dbReference type="ARBA" id="ARBA00023295"/>
    </source>
</evidence>
<dbReference type="OrthoDB" id="10257085at2759"/>
<gene>
    <name evidence="12" type="primary">LOC108673482</name>
</gene>
<reference evidence="12" key="1">
    <citation type="submission" date="2025-08" db="UniProtKB">
        <authorList>
            <consortium name="RefSeq"/>
        </authorList>
    </citation>
    <scope>IDENTIFICATION</scope>
    <source>
        <tissue evidence="12">Whole organism</tissue>
    </source>
</reference>
<dbReference type="InterPro" id="IPR012341">
    <property type="entry name" value="6hp_glycosidase-like_sf"/>
</dbReference>
<evidence type="ECO:0000256" key="3">
    <source>
        <dbReference type="ARBA" id="ARBA00022801"/>
    </source>
</evidence>
<evidence type="ECO:0000256" key="2">
    <source>
        <dbReference type="ARBA" id="ARBA00007072"/>
    </source>
</evidence>
<dbReference type="Proteomes" id="UP000694843">
    <property type="component" value="Unplaced"/>
</dbReference>
<feature type="signal peptide" evidence="9">
    <location>
        <begin position="1"/>
        <end position="19"/>
    </location>
</feature>
<sequence length="463" mass="51221">MALATLLLALLLTGAGARADTNPCGATGQTPYDYKQALCMSILFYEANRSGRLPPDLRFDWRGDSALDDGSDVGVDLTGGYYDAGDHVKFGYPMAYTVTVLSWGLLSYRAGYETAGQVEYVEAAIRWGTDYFLRAHSGDMLLWGQVGEGQVDHSYWGRPEEMTMSRPSMKIDVNAPGSDLAGETAAALTAASLVFQDGDPAYAAVCLEAAKNLFDFADQYRLMYHESITDAANFYKSFNGYGDELAWSSMWLYKATGDEIYATKAKEYWVEFDVHYNGYGFSWDNKFAGAQILYAEEFSDPEYSEAVRYFLESMRSREHTPGGLFFLDPWGSLRHAVNVAFIAFKAADLGIDTEVNRAWAEQQLNYALGSYGHSYIVGFGVNPPERPHHRASSCPDMPEACVSDWAQNQPGPNPQVLYGAMVGGPDQTDGYSDERMDYMHNEVACDYNAALTGALAQLVILYQ</sequence>
<dbReference type="Gene3D" id="1.50.10.10">
    <property type="match status" value="1"/>
</dbReference>
<evidence type="ECO:0000256" key="8">
    <source>
        <dbReference type="PROSITE-ProRule" id="PRU10060"/>
    </source>
</evidence>
<evidence type="ECO:0000313" key="12">
    <source>
        <dbReference type="RefSeq" id="XP_018016810.1"/>
    </source>
</evidence>
<dbReference type="Pfam" id="PF00759">
    <property type="entry name" value="Glyco_hydro_9"/>
    <property type="match status" value="1"/>
</dbReference>
<dbReference type="InterPro" id="IPR001701">
    <property type="entry name" value="Glyco_hydro_9"/>
</dbReference>
<name>A0A8B7NSX3_HYAAZ</name>
<comment type="catalytic activity">
    <reaction evidence="1 9">
        <text>Endohydrolysis of (1-&gt;4)-beta-D-glucosidic linkages in cellulose, lichenin and cereal beta-D-glucans.</text>
        <dbReference type="EC" id="3.2.1.4"/>
    </reaction>
</comment>
<keyword evidence="3 8" id="KW-0378">Hydrolase</keyword>
<dbReference type="PROSITE" id="PS00698">
    <property type="entry name" value="GH9_3"/>
    <property type="match status" value="1"/>
</dbReference>
<feature type="active site" evidence="8">
    <location>
        <position position="442"/>
    </location>
</feature>
<accession>A0A8B7NSX3</accession>
<keyword evidence="11" id="KW-1185">Reference proteome</keyword>
<protein>
    <recommendedName>
        <fullName evidence="9">Endoglucanase</fullName>
        <ecNumber evidence="9">3.2.1.4</ecNumber>
    </recommendedName>
</protein>
<dbReference type="GO" id="GO:0008810">
    <property type="term" value="F:cellulase activity"/>
    <property type="evidence" value="ECO:0007669"/>
    <property type="project" value="UniProtKB-EC"/>
</dbReference>
<dbReference type="SUPFAM" id="SSF48208">
    <property type="entry name" value="Six-hairpin glycosidases"/>
    <property type="match status" value="1"/>
</dbReference>
<evidence type="ECO:0000256" key="4">
    <source>
        <dbReference type="ARBA" id="ARBA00023001"/>
    </source>
</evidence>
<dbReference type="KEGG" id="hazt:108673482"/>
<dbReference type="EC" id="3.2.1.4" evidence="9"/>
<dbReference type="GO" id="GO:0030245">
    <property type="term" value="P:cellulose catabolic process"/>
    <property type="evidence" value="ECO:0007669"/>
    <property type="project" value="UniProtKB-KW"/>
</dbReference>
<keyword evidence="5 8" id="KW-0119">Carbohydrate metabolism</keyword>
<comment type="similarity">
    <text evidence="2 8 9">Belongs to the glycosyl hydrolase 9 (cellulase E) family.</text>
</comment>
<feature type="chain" id="PRO_5034262114" description="Endoglucanase" evidence="9">
    <location>
        <begin position="20"/>
        <end position="463"/>
    </location>
</feature>
<dbReference type="InterPro" id="IPR008928">
    <property type="entry name" value="6-hairpin_glycosidase_sf"/>
</dbReference>
<evidence type="ECO:0000256" key="1">
    <source>
        <dbReference type="ARBA" id="ARBA00000966"/>
    </source>
</evidence>
<feature type="domain" description="Glycoside hydrolase family 9" evidence="10">
    <location>
        <begin position="34"/>
        <end position="455"/>
    </location>
</feature>
<dbReference type="PANTHER" id="PTHR22298">
    <property type="entry name" value="ENDO-1,4-BETA-GLUCANASE"/>
    <property type="match status" value="1"/>
</dbReference>
<dbReference type="GeneID" id="108673482"/>
<evidence type="ECO:0000256" key="7">
    <source>
        <dbReference type="ARBA" id="ARBA00023326"/>
    </source>
</evidence>
<evidence type="ECO:0000259" key="10">
    <source>
        <dbReference type="Pfam" id="PF00759"/>
    </source>
</evidence>
<keyword evidence="6 8" id="KW-0326">Glycosidase</keyword>
<feature type="active site" evidence="8">
    <location>
        <position position="433"/>
    </location>
</feature>
<keyword evidence="4 9" id="KW-0136">Cellulose degradation</keyword>
<organism evidence="11 12">
    <name type="scientific">Hyalella azteca</name>
    <name type="common">Amphipod</name>
    <dbReference type="NCBI Taxonomy" id="294128"/>
    <lineage>
        <taxon>Eukaryota</taxon>
        <taxon>Metazoa</taxon>
        <taxon>Ecdysozoa</taxon>
        <taxon>Arthropoda</taxon>
        <taxon>Crustacea</taxon>
        <taxon>Multicrustacea</taxon>
        <taxon>Malacostraca</taxon>
        <taxon>Eumalacostraca</taxon>
        <taxon>Peracarida</taxon>
        <taxon>Amphipoda</taxon>
        <taxon>Senticaudata</taxon>
        <taxon>Talitrida</taxon>
        <taxon>Talitroidea</taxon>
        <taxon>Hyalellidae</taxon>
        <taxon>Hyalella</taxon>
    </lineage>
</organism>
<dbReference type="RefSeq" id="XP_018016810.1">
    <property type="nucleotide sequence ID" value="XM_018161321.2"/>
</dbReference>
<evidence type="ECO:0000313" key="11">
    <source>
        <dbReference type="Proteomes" id="UP000694843"/>
    </source>
</evidence>
<keyword evidence="9" id="KW-0732">Signal</keyword>
<evidence type="ECO:0000256" key="5">
    <source>
        <dbReference type="ARBA" id="ARBA00023277"/>
    </source>
</evidence>
<dbReference type="InterPro" id="IPR033126">
    <property type="entry name" value="Glyco_hydro_9_Asp/Glu_AS"/>
</dbReference>